<dbReference type="RefSeq" id="WP_258330833.1">
    <property type="nucleotide sequence ID" value="NZ_JAPTGG010000003.1"/>
</dbReference>
<dbReference type="Pfam" id="PF01124">
    <property type="entry name" value="MAPEG"/>
    <property type="match status" value="1"/>
</dbReference>
<feature type="transmembrane region" description="Helical" evidence="5">
    <location>
        <begin position="6"/>
        <end position="24"/>
    </location>
</feature>
<reference evidence="6 7" key="1">
    <citation type="submission" date="2022-12" db="EMBL/GenBank/DDBJ databases">
        <title>Dasania phycosphaerae sp. nov., isolated from particulate material of the south coast of Korea.</title>
        <authorList>
            <person name="Jiang Y."/>
        </authorList>
    </citation>
    <scope>NUCLEOTIDE SEQUENCE [LARGE SCALE GENOMIC DNA]</scope>
    <source>
        <strain evidence="6 7">GY-19</strain>
    </source>
</reference>
<keyword evidence="4 5" id="KW-0472">Membrane</keyword>
<evidence type="ECO:0000256" key="2">
    <source>
        <dbReference type="ARBA" id="ARBA00022692"/>
    </source>
</evidence>
<gene>
    <name evidence="6" type="ORF">O0V09_05690</name>
</gene>
<feature type="transmembrane region" description="Helical" evidence="5">
    <location>
        <begin position="111"/>
        <end position="128"/>
    </location>
</feature>
<dbReference type="AlphaFoldDB" id="A0A9J6RJV2"/>
<proteinExistence type="predicted"/>
<keyword evidence="7" id="KW-1185">Reference proteome</keyword>
<evidence type="ECO:0000313" key="6">
    <source>
        <dbReference type="EMBL" id="MCZ0864682.1"/>
    </source>
</evidence>
<keyword evidence="2 5" id="KW-0812">Transmembrane</keyword>
<sequence>MLYPMFAMVILTFIIGVITLKTRFASVKNGDVKAGYYRLMGGQDVPNYVTQTTRAFNNQFEVPVLFYVVCTLYISMGIENPYAVYAAWAFVFFRIAHAVIHLTYNHVLHRLTAYWLAIVCVFALWLLLVL</sequence>
<evidence type="ECO:0000256" key="3">
    <source>
        <dbReference type="ARBA" id="ARBA00022989"/>
    </source>
</evidence>
<dbReference type="SUPFAM" id="SSF161084">
    <property type="entry name" value="MAPEG domain-like"/>
    <property type="match status" value="1"/>
</dbReference>
<comment type="caution">
    <text evidence="6">The sequence shown here is derived from an EMBL/GenBank/DDBJ whole genome shotgun (WGS) entry which is preliminary data.</text>
</comment>
<evidence type="ECO:0000256" key="4">
    <source>
        <dbReference type="ARBA" id="ARBA00023136"/>
    </source>
</evidence>
<feature type="transmembrane region" description="Helical" evidence="5">
    <location>
        <begin position="82"/>
        <end position="104"/>
    </location>
</feature>
<dbReference type="InterPro" id="IPR023352">
    <property type="entry name" value="MAPEG-like_dom_sf"/>
</dbReference>
<evidence type="ECO:0000256" key="5">
    <source>
        <dbReference type="SAM" id="Phobius"/>
    </source>
</evidence>
<feature type="transmembrane region" description="Helical" evidence="5">
    <location>
        <begin position="60"/>
        <end position="76"/>
    </location>
</feature>
<dbReference type="Proteomes" id="UP001069090">
    <property type="component" value="Unassembled WGS sequence"/>
</dbReference>
<organism evidence="6 7">
    <name type="scientific">Dasania phycosphaerae</name>
    <dbReference type="NCBI Taxonomy" id="2950436"/>
    <lineage>
        <taxon>Bacteria</taxon>
        <taxon>Pseudomonadati</taxon>
        <taxon>Pseudomonadota</taxon>
        <taxon>Gammaproteobacteria</taxon>
        <taxon>Cellvibrionales</taxon>
        <taxon>Spongiibacteraceae</taxon>
        <taxon>Dasania</taxon>
    </lineage>
</organism>
<dbReference type="GO" id="GO:0016020">
    <property type="term" value="C:membrane"/>
    <property type="evidence" value="ECO:0007669"/>
    <property type="project" value="UniProtKB-SubCell"/>
</dbReference>
<protein>
    <submittedName>
        <fullName evidence="6">MAPEG family protein</fullName>
    </submittedName>
</protein>
<dbReference type="InterPro" id="IPR001129">
    <property type="entry name" value="Membr-assoc_MAPEG"/>
</dbReference>
<dbReference type="EMBL" id="JAPTGG010000003">
    <property type="protein sequence ID" value="MCZ0864682.1"/>
    <property type="molecule type" value="Genomic_DNA"/>
</dbReference>
<evidence type="ECO:0000313" key="7">
    <source>
        <dbReference type="Proteomes" id="UP001069090"/>
    </source>
</evidence>
<accession>A0A9J6RJV2</accession>
<keyword evidence="3 5" id="KW-1133">Transmembrane helix</keyword>
<comment type="subcellular location">
    <subcellularLocation>
        <location evidence="1">Membrane</location>
    </subcellularLocation>
</comment>
<evidence type="ECO:0000256" key="1">
    <source>
        <dbReference type="ARBA" id="ARBA00004370"/>
    </source>
</evidence>
<dbReference type="Gene3D" id="1.20.120.550">
    <property type="entry name" value="Membrane associated eicosanoid/glutathione metabolism-like domain"/>
    <property type="match status" value="1"/>
</dbReference>
<name>A0A9J6RJV2_9GAMM</name>